<organism evidence="2 3">
    <name type="scientific">Volvox africanus</name>
    <dbReference type="NCBI Taxonomy" id="51714"/>
    <lineage>
        <taxon>Eukaryota</taxon>
        <taxon>Viridiplantae</taxon>
        <taxon>Chlorophyta</taxon>
        <taxon>core chlorophytes</taxon>
        <taxon>Chlorophyceae</taxon>
        <taxon>CS clade</taxon>
        <taxon>Chlamydomonadales</taxon>
        <taxon>Volvocaceae</taxon>
        <taxon>Volvox</taxon>
    </lineage>
</organism>
<dbReference type="AlphaFoldDB" id="A0A8J4BDG6"/>
<dbReference type="EMBL" id="BNCO01000034">
    <property type="protein sequence ID" value="GIL59208.1"/>
    <property type="molecule type" value="Genomic_DNA"/>
</dbReference>
<accession>A0A8J4BDG6</accession>
<proteinExistence type="predicted"/>
<keyword evidence="3" id="KW-1185">Reference proteome</keyword>
<feature type="region of interest" description="Disordered" evidence="1">
    <location>
        <begin position="9"/>
        <end position="34"/>
    </location>
</feature>
<sequence>MACRIRQALTHSPGNDPELQSVGSDTDMATPTDSIPREIIERIQTQYDVIYVRHYLMSRLFIGAAATSCLVVPALHRKQLPPKTAIEYYQLDCGVSINLDPHQEEQEVGTRVRAPSWSLP</sequence>
<feature type="compositionally biased region" description="Polar residues" evidence="1">
    <location>
        <begin position="21"/>
        <end position="33"/>
    </location>
</feature>
<dbReference type="Proteomes" id="UP000747399">
    <property type="component" value="Unassembled WGS sequence"/>
</dbReference>
<gene>
    <name evidence="2" type="ORF">Vafri_13899</name>
</gene>
<protein>
    <submittedName>
        <fullName evidence="2">Uncharacterized protein</fullName>
    </submittedName>
</protein>
<reference evidence="2" key="1">
    <citation type="journal article" date="2021" name="Proc. Natl. Acad. Sci. U.S.A.">
        <title>Three genomes in the algal genus Volvox reveal the fate of a haploid sex-determining region after a transition to homothallism.</title>
        <authorList>
            <person name="Yamamoto K."/>
            <person name="Hamaji T."/>
            <person name="Kawai-Toyooka H."/>
            <person name="Matsuzaki R."/>
            <person name="Takahashi F."/>
            <person name="Nishimura Y."/>
            <person name="Kawachi M."/>
            <person name="Noguchi H."/>
            <person name="Minakuchi Y."/>
            <person name="Umen J.G."/>
            <person name="Toyoda A."/>
            <person name="Nozaki H."/>
        </authorList>
    </citation>
    <scope>NUCLEOTIDE SEQUENCE</scope>
    <source>
        <strain evidence="2">NIES-3780</strain>
    </source>
</reference>
<evidence type="ECO:0000313" key="2">
    <source>
        <dbReference type="EMBL" id="GIL59208.1"/>
    </source>
</evidence>
<comment type="caution">
    <text evidence="2">The sequence shown here is derived from an EMBL/GenBank/DDBJ whole genome shotgun (WGS) entry which is preliminary data.</text>
</comment>
<evidence type="ECO:0000313" key="3">
    <source>
        <dbReference type="Proteomes" id="UP000747399"/>
    </source>
</evidence>
<evidence type="ECO:0000256" key="1">
    <source>
        <dbReference type="SAM" id="MobiDB-lite"/>
    </source>
</evidence>
<name>A0A8J4BDG6_9CHLO</name>